<keyword evidence="5" id="KW-0456">Lyase</keyword>
<dbReference type="SUPFAM" id="SSF53383">
    <property type="entry name" value="PLP-dependent transferases"/>
    <property type="match status" value="1"/>
</dbReference>
<dbReference type="Pfam" id="PF01212">
    <property type="entry name" value="Beta_elim_lyase"/>
    <property type="match status" value="1"/>
</dbReference>
<gene>
    <name evidence="5" type="ORF">MUG09_12185</name>
</gene>
<proteinExistence type="inferred from homology"/>
<organism evidence="5 6">
    <name type="scientific">Sphaerochaeta associata</name>
    <dbReference type="NCBI Taxonomy" id="1129264"/>
    <lineage>
        <taxon>Bacteria</taxon>
        <taxon>Pseudomonadati</taxon>
        <taxon>Spirochaetota</taxon>
        <taxon>Spirochaetia</taxon>
        <taxon>Spirochaetales</taxon>
        <taxon>Sphaerochaetaceae</taxon>
        <taxon>Sphaerochaeta</taxon>
    </lineage>
</organism>
<dbReference type="Gene3D" id="3.90.1150.10">
    <property type="entry name" value="Aspartate Aminotransferase, domain 1"/>
    <property type="match status" value="1"/>
</dbReference>
<evidence type="ECO:0000256" key="3">
    <source>
        <dbReference type="ARBA" id="ARBA00022898"/>
    </source>
</evidence>
<comment type="similarity">
    <text evidence="2">Belongs to the threonine aldolase family.</text>
</comment>
<dbReference type="InterPro" id="IPR023603">
    <property type="entry name" value="Low_specificity_L-TA-like"/>
</dbReference>
<sequence length="341" mass="36571">MQVFDLRSDTITKPTLEMRQAMAAAEVGDDVYREDPTTTKLEKLAAELTGKERALFVSSGCMGNLISLYIQAGRGKEVLCASNSHIIQHEIGSIAAIAGALPITINAPRGVLNATDLHSLVKQGAYDMATTALIEVENTIGGYCYPLENLEMIKDFASTHNLKVHMDGARVFNAQAATGIPVKTYAKYADTITFCLSKGLGCPVGSMLCGTKEFISQALTVRKLLGGGMRQTGILAAAGLYALEHHVDRLKDDHAHAKAIADTLVKTGWADVDVQGVQTNIIFFTVPTFNAQDVVKQLARIGILANTEGETVRLVTNLDLSDEDTQSVCSLLASFNPEVLA</sequence>
<dbReference type="NCBIfam" id="NF041359">
    <property type="entry name" value="GntG_guanitoxin"/>
    <property type="match status" value="1"/>
</dbReference>
<dbReference type="GO" id="GO:0016829">
    <property type="term" value="F:lyase activity"/>
    <property type="evidence" value="ECO:0007669"/>
    <property type="project" value="UniProtKB-KW"/>
</dbReference>
<dbReference type="PANTHER" id="PTHR48097:SF9">
    <property type="entry name" value="L-THREONINE ALDOLASE"/>
    <property type="match status" value="1"/>
</dbReference>
<dbReference type="PIRSF" id="PIRSF017617">
    <property type="entry name" value="Thr_aldolase"/>
    <property type="match status" value="1"/>
</dbReference>
<name>A0ABY4D7N4_9SPIR</name>
<dbReference type="Gene3D" id="3.40.640.10">
    <property type="entry name" value="Type I PLP-dependent aspartate aminotransferase-like (Major domain)"/>
    <property type="match status" value="1"/>
</dbReference>
<accession>A0ABY4D7N4</accession>
<evidence type="ECO:0000313" key="6">
    <source>
        <dbReference type="Proteomes" id="UP000829708"/>
    </source>
</evidence>
<dbReference type="InterPro" id="IPR015422">
    <property type="entry name" value="PyrdxlP-dep_Trfase_small"/>
</dbReference>
<protein>
    <submittedName>
        <fullName evidence="5">Beta-eliminating lyase-related protein</fullName>
    </submittedName>
</protein>
<reference evidence="6" key="1">
    <citation type="journal article" date="2024" name="J Bioinform Genom">
        <title>Complete genome sequence of the type strain bacterium Sphaerochaeta associata GLS2t (VKM B-2742)t.</title>
        <authorList>
            <person name="Troshina O.Y."/>
            <person name="Tepeeva A.N."/>
            <person name="Arzamasceva V.O."/>
            <person name="Whitman W.B."/>
            <person name="Varghese N."/>
            <person name="Shapiro N."/>
            <person name="Woyke T."/>
            <person name="Kripides N.C."/>
            <person name="Vasilenko O.V."/>
        </authorList>
    </citation>
    <scope>NUCLEOTIDE SEQUENCE [LARGE SCALE GENOMIC DNA]</scope>
    <source>
        <strain evidence="6">GLS2T</strain>
    </source>
</reference>
<keyword evidence="3" id="KW-0663">Pyridoxal phosphate</keyword>
<dbReference type="EMBL" id="CP094929">
    <property type="protein sequence ID" value="UOM50313.1"/>
    <property type="molecule type" value="Genomic_DNA"/>
</dbReference>
<dbReference type="Proteomes" id="UP000829708">
    <property type="component" value="Chromosome"/>
</dbReference>
<dbReference type="PANTHER" id="PTHR48097">
    <property type="entry name" value="L-THREONINE ALDOLASE-RELATED"/>
    <property type="match status" value="1"/>
</dbReference>
<evidence type="ECO:0000313" key="5">
    <source>
        <dbReference type="EMBL" id="UOM50313.1"/>
    </source>
</evidence>
<evidence type="ECO:0000256" key="2">
    <source>
        <dbReference type="ARBA" id="ARBA00006966"/>
    </source>
</evidence>
<evidence type="ECO:0000256" key="1">
    <source>
        <dbReference type="ARBA" id="ARBA00001933"/>
    </source>
</evidence>
<feature type="domain" description="Aromatic amino acid beta-eliminating lyase/threonine aldolase" evidence="4">
    <location>
        <begin position="5"/>
        <end position="284"/>
    </location>
</feature>
<evidence type="ECO:0000259" key="4">
    <source>
        <dbReference type="Pfam" id="PF01212"/>
    </source>
</evidence>
<dbReference type="InterPro" id="IPR015421">
    <property type="entry name" value="PyrdxlP-dep_Trfase_major"/>
</dbReference>
<keyword evidence="6" id="KW-1185">Reference proteome</keyword>
<dbReference type="RefSeq" id="WP_244771704.1">
    <property type="nucleotide sequence ID" value="NZ_CP094929.1"/>
</dbReference>
<dbReference type="InterPro" id="IPR001597">
    <property type="entry name" value="ArAA_b-elim_lyase/Thr_aldolase"/>
</dbReference>
<dbReference type="InterPro" id="IPR015424">
    <property type="entry name" value="PyrdxlP-dep_Trfase"/>
</dbReference>
<comment type="cofactor">
    <cofactor evidence="1">
        <name>pyridoxal 5'-phosphate</name>
        <dbReference type="ChEBI" id="CHEBI:597326"/>
    </cofactor>
</comment>